<reference evidence="1 2" key="1">
    <citation type="submission" date="2022-12" db="EMBL/GenBank/DDBJ databases">
        <title>Chromosome-level genome of Tegillarca granosa.</title>
        <authorList>
            <person name="Kim J."/>
        </authorList>
    </citation>
    <scope>NUCLEOTIDE SEQUENCE [LARGE SCALE GENOMIC DNA]</scope>
    <source>
        <strain evidence="1">Teg-2019</strain>
        <tissue evidence="1">Adductor muscle</tissue>
    </source>
</reference>
<dbReference type="Gene3D" id="1.25.40.20">
    <property type="entry name" value="Ankyrin repeat-containing domain"/>
    <property type="match status" value="2"/>
</dbReference>
<proteinExistence type="predicted"/>
<dbReference type="PANTHER" id="PTHR24121">
    <property type="entry name" value="NO MECHANORECEPTOR POTENTIAL C, ISOFORM D-RELATED"/>
    <property type="match status" value="1"/>
</dbReference>
<sequence length="749" mass="86606">MEKQIGSISRPSLQQIILQSANRKTMTILNGIVNIICEKHPSYNWSDLLNIKDKYGMGALHYAASRGYSLPIHIWAERLGNVHFKESSKLDAFDSYTRTDSPVFYALANKHWDIAICLLLNGSQPLFKKCVPDFYAKGRFNLNRTDDKYEPACLSEKDFWTSSNEEKSLLQIDWMEKRTFPQQVNSSKLVSPCLSYKNGEQNKTEAAAESKKLINPKYKCNIERINHFDQGYEKKKYVKYLFQLTRIASNNNCSLIHVACCIGDIEIVQRIIKAHPGATEAEDVDGIKPFIYAIAGGNLEIIDLLRTQLNLKNVEEAIRVLIWKGVLKDLENAKNLVFDDSFKPISTNSNIYLDKRKFKIIFSFLSSFELDDAFGSKTEDNISQDYSNLILFEKLREVRDKICTSRLSKRWASISFSNINGKRPDLFEERYLLESFKFVFNEGDLIKLDPTLKLSIIALGRPRVMEEFVRKWKKEDGMLASMEKPLIGNFSILDCLIICIEPYFNRTRSQGYYFEQYQRLIEDIISTSNVSLNPEVAIVAIKKKQWILFEPIARKIFQQKGVELSPYWLNILRASIEEGELSFLKTVLELIGFPKMNEENKQVFVPFLYLACLKGKSDIVKYLLRYNVPVSPIIDELLTLDILGKHYKGSWTILHYAVKSNSSEVLKIIIRCCRYDRLLLQSIPLEEIFQLAIECKDNSIFYILKEYFEETTEATLTLTQQEHLLIYAAKNGYGSFCTHFIEKRDVSIF</sequence>
<dbReference type="PANTHER" id="PTHR24121:SF23">
    <property type="entry name" value="NO MECHANORECEPTOR POTENTIAL C, ISOFORM H"/>
    <property type="match status" value="1"/>
</dbReference>
<name>A0ABQ9EJA7_TEGGR</name>
<gene>
    <name evidence="1" type="ORF">KUTeg_015908</name>
</gene>
<dbReference type="Pfam" id="PF12796">
    <property type="entry name" value="Ank_2"/>
    <property type="match status" value="1"/>
</dbReference>
<evidence type="ECO:0000313" key="2">
    <source>
        <dbReference type="Proteomes" id="UP001217089"/>
    </source>
</evidence>
<dbReference type="InterPro" id="IPR002110">
    <property type="entry name" value="Ankyrin_rpt"/>
</dbReference>
<comment type="caution">
    <text evidence="1">The sequence shown here is derived from an EMBL/GenBank/DDBJ whole genome shotgun (WGS) entry which is preliminary data.</text>
</comment>
<dbReference type="SUPFAM" id="SSF48403">
    <property type="entry name" value="Ankyrin repeat"/>
    <property type="match status" value="2"/>
</dbReference>
<dbReference type="InterPro" id="IPR036770">
    <property type="entry name" value="Ankyrin_rpt-contain_sf"/>
</dbReference>
<evidence type="ECO:0000313" key="1">
    <source>
        <dbReference type="EMBL" id="KAJ8305363.1"/>
    </source>
</evidence>
<evidence type="ECO:0008006" key="3">
    <source>
        <dbReference type="Google" id="ProtNLM"/>
    </source>
</evidence>
<keyword evidence="2" id="KW-1185">Reference proteome</keyword>
<dbReference type="Proteomes" id="UP001217089">
    <property type="component" value="Unassembled WGS sequence"/>
</dbReference>
<accession>A0ABQ9EJA7</accession>
<dbReference type="EMBL" id="JARBDR010000813">
    <property type="protein sequence ID" value="KAJ8305363.1"/>
    <property type="molecule type" value="Genomic_DNA"/>
</dbReference>
<dbReference type="SMART" id="SM00248">
    <property type="entry name" value="ANK"/>
    <property type="match status" value="7"/>
</dbReference>
<organism evidence="1 2">
    <name type="scientific">Tegillarca granosa</name>
    <name type="common">Malaysian cockle</name>
    <name type="synonym">Anadara granosa</name>
    <dbReference type="NCBI Taxonomy" id="220873"/>
    <lineage>
        <taxon>Eukaryota</taxon>
        <taxon>Metazoa</taxon>
        <taxon>Spiralia</taxon>
        <taxon>Lophotrochozoa</taxon>
        <taxon>Mollusca</taxon>
        <taxon>Bivalvia</taxon>
        <taxon>Autobranchia</taxon>
        <taxon>Pteriomorphia</taxon>
        <taxon>Arcoida</taxon>
        <taxon>Arcoidea</taxon>
        <taxon>Arcidae</taxon>
        <taxon>Tegillarca</taxon>
    </lineage>
</organism>
<protein>
    <recommendedName>
        <fullName evidence="3">Ankyrin repeat protein</fullName>
    </recommendedName>
</protein>